<dbReference type="RefSeq" id="WP_129463045.1">
    <property type="nucleotide sequence ID" value="NZ_SBKQ01000002.1"/>
</dbReference>
<evidence type="ECO:0000313" key="4">
    <source>
        <dbReference type="Proteomes" id="UP000289734"/>
    </source>
</evidence>
<comment type="caution">
    <text evidence="3">The sequence shown here is derived from an EMBL/GenBank/DDBJ whole genome shotgun (WGS) entry which is preliminary data.</text>
</comment>
<keyword evidence="3" id="KW-0378">Hydrolase</keyword>
<dbReference type="AlphaFoldDB" id="A0A4Q1KWI4"/>
<proteinExistence type="predicted"/>
<dbReference type="Gene3D" id="3.30.479.30">
    <property type="entry name" value="Band 7 domain"/>
    <property type="match status" value="1"/>
</dbReference>
<dbReference type="GO" id="GO:0006508">
    <property type="term" value="P:proteolysis"/>
    <property type="evidence" value="ECO:0007669"/>
    <property type="project" value="UniProtKB-KW"/>
</dbReference>
<comment type="subcellular location">
    <subcellularLocation>
        <location evidence="1">Membrane</location>
        <topology evidence="1">Single-pass membrane protein</topology>
    </subcellularLocation>
</comment>
<name>A0A4Q1KWI4_9FLAO</name>
<evidence type="ECO:0000259" key="2">
    <source>
        <dbReference type="Pfam" id="PF01145"/>
    </source>
</evidence>
<dbReference type="Pfam" id="PF01145">
    <property type="entry name" value="Band_7"/>
    <property type="match status" value="1"/>
</dbReference>
<feature type="domain" description="Band 7" evidence="2">
    <location>
        <begin position="17"/>
        <end position="193"/>
    </location>
</feature>
<organism evidence="3 4">
    <name type="scientific">Flavobacterium piscinae</name>
    <dbReference type="NCBI Taxonomy" id="2506424"/>
    <lineage>
        <taxon>Bacteria</taxon>
        <taxon>Pseudomonadati</taxon>
        <taxon>Bacteroidota</taxon>
        <taxon>Flavobacteriia</taxon>
        <taxon>Flavobacteriales</taxon>
        <taxon>Flavobacteriaceae</taxon>
        <taxon>Flavobacterium</taxon>
    </lineage>
</organism>
<sequence length="339" mass="38608">MFGIKHIKFDSMTYVLHFSNGKISKEGRGLSFFYFAPNSSIVAIPMGSNDLPFIFNESTNDYQTVTIQGQISYKISNPKTLADVLDFTVTDNGQYKKNDIEKLNQRIINEAQTATSSFIHEIKLKDAIRSAKTIEDRILEGLKVSPAITMLGIEILGANILAIQATPEMARALETETREKLQQEADQAIYERRNFAVEQERKIKESELNTEIAVEEKQKQIAEKKMESDVQKADNDRKLREMKLEADIAVENQRKLLIEQQTTNDKKEAETKGFVLEATLKPYKEMDWKILTALNNNPDPKFNISLAFRQLAENADKIGNLNISPELLDSILSEKRENK</sequence>
<dbReference type="InterPro" id="IPR001107">
    <property type="entry name" value="Band_7"/>
</dbReference>
<accession>A0A4Q1KWI4</accession>
<dbReference type="SUPFAM" id="SSF117892">
    <property type="entry name" value="Band 7/SPFH domain"/>
    <property type="match status" value="1"/>
</dbReference>
<dbReference type="OrthoDB" id="3469168at2"/>
<keyword evidence="4" id="KW-1185">Reference proteome</keyword>
<dbReference type="InterPro" id="IPR036013">
    <property type="entry name" value="Band_7/SPFH_dom_sf"/>
</dbReference>
<gene>
    <name evidence="3" type="ORF">EQG68_01610</name>
</gene>
<keyword evidence="3" id="KW-0645">Protease</keyword>
<protein>
    <submittedName>
        <fullName evidence="3">Membrane protease subunit, stomatin/prohibitin</fullName>
    </submittedName>
</protein>
<reference evidence="4" key="1">
    <citation type="submission" date="2019-01" db="EMBL/GenBank/DDBJ databases">
        <title>Cytophagaceae bacterium strain CAR-16.</title>
        <authorList>
            <person name="Chen W.-M."/>
        </authorList>
    </citation>
    <scope>NUCLEOTIDE SEQUENCE [LARGE SCALE GENOMIC DNA]</scope>
    <source>
        <strain evidence="4">ICH-30</strain>
    </source>
</reference>
<dbReference type="EMBL" id="SBKQ01000002">
    <property type="protein sequence ID" value="RXR34633.1"/>
    <property type="molecule type" value="Genomic_DNA"/>
</dbReference>
<dbReference type="GO" id="GO:0008233">
    <property type="term" value="F:peptidase activity"/>
    <property type="evidence" value="ECO:0007669"/>
    <property type="project" value="UniProtKB-KW"/>
</dbReference>
<dbReference type="Proteomes" id="UP000289734">
    <property type="component" value="Unassembled WGS sequence"/>
</dbReference>
<evidence type="ECO:0000256" key="1">
    <source>
        <dbReference type="ARBA" id="ARBA00004167"/>
    </source>
</evidence>
<evidence type="ECO:0000313" key="3">
    <source>
        <dbReference type="EMBL" id="RXR34633.1"/>
    </source>
</evidence>
<dbReference type="GO" id="GO:0016020">
    <property type="term" value="C:membrane"/>
    <property type="evidence" value="ECO:0007669"/>
    <property type="project" value="UniProtKB-SubCell"/>
</dbReference>